<evidence type="ECO:0000313" key="1">
    <source>
        <dbReference type="EMBL" id="MBW0528768.1"/>
    </source>
</evidence>
<comment type="caution">
    <text evidence="1">The sequence shown here is derived from an EMBL/GenBank/DDBJ whole genome shotgun (WGS) entry which is preliminary data.</text>
</comment>
<dbReference type="EMBL" id="AVOT02034615">
    <property type="protein sequence ID" value="MBW0528768.1"/>
    <property type="molecule type" value="Genomic_DNA"/>
</dbReference>
<dbReference type="OrthoDB" id="2684341at2759"/>
<reference evidence="1" key="1">
    <citation type="submission" date="2021-03" db="EMBL/GenBank/DDBJ databases">
        <title>Draft genome sequence of rust myrtle Austropuccinia psidii MF-1, a brazilian biotype.</title>
        <authorList>
            <person name="Quecine M.C."/>
            <person name="Pachon D.M.R."/>
            <person name="Bonatelli M.L."/>
            <person name="Correr F.H."/>
            <person name="Franceschini L.M."/>
            <person name="Leite T.F."/>
            <person name="Margarido G.R.A."/>
            <person name="Almeida C.A."/>
            <person name="Ferrarezi J.A."/>
            <person name="Labate C.A."/>
        </authorList>
    </citation>
    <scope>NUCLEOTIDE SEQUENCE</scope>
    <source>
        <strain evidence="1">MF-1</strain>
    </source>
</reference>
<keyword evidence="2" id="KW-1185">Reference proteome</keyword>
<organism evidence="1 2">
    <name type="scientific">Austropuccinia psidii MF-1</name>
    <dbReference type="NCBI Taxonomy" id="1389203"/>
    <lineage>
        <taxon>Eukaryota</taxon>
        <taxon>Fungi</taxon>
        <taxon>Dikarya</taxon>
        <taxon>Basidiomycota</taxon>
        <taxon>Pucciniomycotina</taxon>
        <taxon>Pucciniomycetes</taxon>
        <taxon>Pucciniales</taxon>
        <taxon>Sphaerophragmiaceae</taxon>
        <taxon>Austropuccinia</taxon>
    </lineage>
</organism>
<evidence type="ECO:0000313" key="2">
    <source>
        <dbReference type="Proteomes" id="UP000765509"/>
    </source>
</evidence>
<accession>A0A9Q3EVC7</accession>
<protein>
    <submittedName>
        <fullName evidence="1">Uncharacterized protein</fullName>
    </submittedName>
</protein>
<proteinExistence type="predicted"/>
<name>A0A9Q3EVC7_9BASI</name>
<dbReference type="Proteomes" id="UP000765509">
    <property type="component" value="Unassembled WGS sequence"/>
</dbReference>
<gene>
    <name evidence="1" type="ORF">O181_068483</name>
</gene>
<dbReference type="AlphaFoldDB" id="A0A9Q3EVC7"/>
<sequence>MSELPEKIPPIILDSSEPPSLFVTHHTKYMGEYLILGFDFINHLNPSIDWRKGLITFNADHKDYYNPSKSVSNDFPSAKSFIGLVGNSRAPSFTASVNIPSLNYHQSLLSSRDKVFKEIKYVGEDDSVSSLHLFLGNMDLPPSSYHDFLEELWDEEEEPEEIENMMKNVLYQVKAEKSPPHSACDPHIEVEGSLPLAGVIYLL</sequence>